<feature type="domain" description="ABC transmembrane type-1" evidence="12">
    <location>
        <begin position="24"/>
        <end position="297"/>
    </location>
</feature>
<comment type="subcellular location">
    <subcellularLocation>
        <location evidence="1">Cell inner membrane</location>
        <topology evidence="1">Multi-pass membrane protein</topology>
    </subcellularLocation>
</comment>
<evidence type="ECO:0000256" key="2">
    <source>
        <dbReference type="ARBA" id="ARBA00022519"/>
    </source>
</evidence>
<evidence type="ECO:0000256" key="3">
    <source>
        <dbReference type="ARBA" id="ARBA00022692"/>
    </source>
</evidence>
<keyword evidence="2" id="KW-0997">Cell inner membrane</keyword>
<evidence type="ECO:0000313" key="14">
    <source>
        <dbReference type="Proteomes" id="UP000035009"/>
    </source>
</evidence>
<evidence type="ECO:0000313" key="13">
    <source>
        <dbReference type="EMBL" id="GAC80052.1"/>
    </source>
</evidence>
<feature type="transmembrane region" description="Helical" evidence="10">
    <location>
        <begin position="240"/>
        <end position="260"/>
    </location>
</feature>
<keyword evidence="2" id="KW-1003">Cell membrane</keyword>
<dbReference type="PANTHER" id="PTHR24221:SF654">
    <property type="entry name" value="ATP-BINDING CASSETTE SUB-FAMILY B MEMBER 6"/>
    <property type="match status" value="1"/>
</dbReference>
<evidence type="ECO:0000256" key="8">
    <source>
        <dbReference type="ARBA" id="ARBA00023136"/>
    </source>
</evidence>
<organism evidence="13 14">
    <name type="scientific">Gordonia malaquae NBRC 108250</name>
    <dbReference type="NCBI Taxonomy" id="1223542"/>
    <lineage>
        <taxon>Bacteria</taxon>
        <taxon>Bacillati</taxon>
        <taxon>Actinomycetota</taxon>
        <taxon>Actinomycetes</taxon>
        <taxon>Mycobacteriales</taxon>
        <taxon>Gordoniaceae</taxon>
        <taxon>Gordonia</taxon>
    </lineage>
</organism>
<dbReference type="SUPFAM" id="SSF52540">
    <property type="entry name" value="P-loop containing nucleoside triphosphate hydrolases"/>
    <property type="match status" value="1"/>
</dbReference>
<dbReference type="InterPro" id="IPR039421">
    <property type="entry name" value="Type_1_exporter"/>
</dbReference>
<dbReference type="Gene3D" id="3.40.50.300">
    <property type="entry name" value="P-loop containing nucleotide triphosphate hydrolases"/>
    <property type="match status" value="1"/>
</dbReference>
<feature type="transmembrane region" description="Helical" evidence="10">
    <location>
        <begin position="125"/>
        <end position="146"/>
    </location>
</feature>
<gene>
    <name evidence="13" type="ORF">GM1_014_00450</name>
</gene>
<feature type="transmembrane region" description="Helical" evidence="10">
    <location>
        <begin position="21"/>
        <end position="48"/>
    </location>
</feature>
<proteinExistence type="inferred from homology"/>
<keyword evidence="5 13" id="KW-0067">ATP-binding</keyword>
<dbReference type="eggNOG" id="COG1132">
    <property type="taxonomic scope" value="Bacteria"/>
</dbReference>
<evidence type="ECO:0000256" key="5">
    <source>
        <dbReference type="ARBA" id="ARBA00022840"/>
    </source>
</evidence>
<dbReference type="SUPFAM" id="SSF90123">
    <property type="entry name" value="ABC transporter transmembrane region"/>
    <property type="match status" value="1"/>
</dbReference>
<feature type="transmembrane region" description="Helical" evidence="10">
    <location>
        <begin position="54"/>
        <end position="71"/>
    </location>
</feature>
<dbReference type="InterPro" id="IPR027417">
    <property type="entry name" value="P-loop_NTPase"/>
</dbReference>
<dbReference type="InterPro" id="IPR011527">
    <property type="entry name" value="ABC1_TM_dom"/>
</dbReference>
<feature type="domain" description="ABC transporter" evidence="11">
    <location>
        <begin position="328"/>
        <end position="555"/>
    </location>
</feature>
<dbReference type="AlphaFoldDB" id="M3UWM3"/>
<evidence type="ECO:0000259" key="11">
    <source>
        <dbReference type="PROSITE" id="PS50893"/>
    </source>
</evidence>
<dbReference type="Proteomes" id="UP000035009">
    <property type="component" value="Unassembled WGS sequence"/>
</dbReference>
<accession>M3UWM3</accession>
<dbReference type="CDD" id="cd03228">
    <property type="entry name" value="ABCC_MRP_Like"/>
    <property type="match status" value="1"/>
</dbReference>
<dbReference type="PROSITE" id="PS00211">
    <property type="entry name" value="ABC_TRANSPORTER_1"/>
    <property type="match status" value="1"/>
</dbReference>
<keyword evidence="8 10" id="KW-0472">Membrane</keyword>
<keyword evidence="3 10" id="KW-0812">Transmembrane</keyword>
<evidence type="ECO:0000256" key="4">
    <source>
        <dbReference type="ARBA" id="ARBA00022741"/>
    </source>
</evidence>
<dbReference type="GO" id="GO:0005886">
    <property type="term" value="C:plasma membrane"/>
    <property type="evidence" value="ECO:0007669"/>
    <property type="project" value="UniProtKB-SubCell"/>
</dbReference>
<dbReference type="InterPro" id="IPR003439">
    <property type="entry name" value="ABC_transporter-like_ATP-bd"/>
</dbReference>
<dbReference type="InterPro" id="IPR003593">
    <property type="entry name" value="AAA+_ATPase"/>
</dbReference>
<feature type="transmembrane region" description="Helical" evidence="10">
    <location>
        <begin position="152"/>
        <end position="174"/>
    </location>
</feature>
<dbReference type="SMART" id="SM00382">
    <property type="entry name" value="AAA"/>
    <property type="match status" value="1"/>
</dbReference>
<keyword evidence="6" id="KW-1278">Translocase</keyword>
<reference evidence="13 14" key="1">
    <citation type="submission" date="2013-02" db="EMBL/GenBank/DDBJ databases">
        <title>Whole genome shotgun sequence of Gordonia malaquae NBRC 108250.</title>
        <authorList>
            <person name="Yoshida I."/>
            <person name="Hosoyama A."/>
            <person name="Tsuchikane K."/>
            <person name="Ando Y."/>
            <person name="Baba S."/>
            <person name="Ohji S."/>
            <person name="Hamada M."/>
            <person name="Tamura T."/>
            <person name="Yamazoe A."/>
            <person name="Yamazaki S."/>
            <person name="Fujita N."/>
        </authorList>
    </citation>
    <scope>NUCLEOTIDE SEQUENCE [LARGE SCALE GENOMIC DNA]</scope>
    <source>
        <strain evidence="13 14">NBRC 108250</strain>
    </source>
</reference>
<keyword evidence="4" id="KW-0547">Nucleotide-binding</keyword>
<dbReference type="GO" id="GO:0016887">
    <property type="term" value="F:ATP hydrolysis activity"/>
    <property type="evidence" value="ECO:0007669"/>
    <property type="project" value="InterPro"/>
</dbReference>
<keyword evidence="7 10" id="KW-1133">Transmembrane helix</keyword>
<name>M3UWM3_GORML</name>
<protein>
    <submittedName>
        <fullName evidence="13">Putative ABC transporter permease/ATP-binding protein</fullName>
    </submittedName>
</protein>
<dbReference type="RefSeq" id="WP_008378807.1">
    <property type="nucleotide sequence ID" value="NZ_BAOP01000014.1"/>
</dbReference>
<dbReference type="Gene3D" id="1.20.1560.10">
    <property type="entry name" value="ABC transporter type 1, transmembrane domain"/>
    <property type="match status" value="1"/>
</dbReference>
<evidence type="ECO:0000256" key="7">
    <source>
        <dbReference type="ARBA" id="ARBA00022989"/>
    </source>
</evidence>
<evidence type="ECO:0000256" key="1">
    <source>
        <dbReference type="ARBA" id="ARBA00004429"/>
    </source>
</evidence>
<dbReference type="STRING" id="410332.SAMN04488550_1678"/>
<dbReference type="Pfam" id="PF00005">
    <property type="entry name" value="ABC_tran"/>
    <property type="match status" value="1"/>
</dbReference>
<dbReference type="PROSITE" id="PS50929">
    <property type="entry name" value="ABC_TM1F"/>
    <property type="match status" value="1"/>
</dbReference>
<dbReference type="GO" id="GO:0140359">
    <property type="term" value="F:ABC-type transporter activity"/>
    <property type="evidence" value="ECO:0007669"/>
    <property type="project" value="InterPro"/>
</dbReference>
<sequence length="564" mass="58512">MIFTDLAAVTGGTHRADRAAFYGLTIFSTILQAAATIGLIPVLAALFGDEPADAWPWVAMMAAALIVGWATDMAVTKAGVRVGFGVIDAAERAGVQAIRTLDTADLHGERASMLRDLVAKSGPDAVSAIVLLFSPLIRAALLVPFLSIGLFLVSWQLGLVGLVAGAALFGAFFLSRRAVAKAEDGFAAAGRELDDRMLEYAWAQPTLRAAGVGPRLVDGVISRSRSRGFRLLAWQIPGDILFSVVGQIVLIALGVTAGALYLSDDLSGSTAAALIVVALRMVESTGSLSLLATPYAGIQRTLADLRELVESEVAVQTSADGADGPVDVVLEAVDYSYPDGTRALDGVDLTFRRGEITVIVGHSGSGKSTLLDVVAGLREPSGGQVSVGGSTSDADTRLAGSAVVFQTTLLRPGTVRENVMTGDAADLVEIADLAQLDSVLAGLPDGWESKIGEGGNTLSGGERQRVGLARALAKPAGVLLVDEATSSLDVVTERAVVDSLQRIRGTRTIVVVTHRPALVAIADSVVVLDGGRVAESGPVDGLLTGGGVFADLWERWRASEGWQV</sequence>
<dbReference type="GO" id="GO:0005524">
    <property type="term" value="F:ATP binding"/>
    <property type="evidence" value="ECO:0007669"/>
    <property type="project" value="UniProtKB-KW"/>
</dbReference>
<keyword evidence="14" id="KW-1185">Reference proteome</keyword>
<dbReference type="PANTHER" id="PTHR24221">
    <property type="entry name" value="ATP-BINDING CASSETTE SUB-FAMILY B"/>
    <property type="match status" value="1"/>
</dbReference>
<evidence type="ECO:0000256" key="6">
    <source>
        <dbReference type="ARBA" id="ARBA00022967"/>
    </source>
</evidence>
<evidence type="ECO:0000256" key="9">
    <source>
        <dbReference type="ARBA" id="ARBA00023455"/>
    </source>
</evidence>
<dbReference type="PROSITE" id="PS50893">
    <property type="entry name" value="ABC_TRANSPORTER_2"/>
    <property type="match status" value="1"/>
</dbReference>
<evidence type="ECO:0000256" key="10">
    <source>
        <dbReference type="SAM" id="Phobius"/>
    </source>
</evidence>
<dbReference type="OrthoDB" id="9806127at2"/>
<comment type="caution">
    <text evidence="13">The sequence shown here is derived from an EMBL/GenBank/DDBJ whole genome shotgun (WGS) entry which is preliminary data.</text>
</comment>
<evidence type="ECO:0000259" key="12">
    <source>
        <dbReference type="PROSITE" id="PS50929"/>
    </source>
</evidence>
<dbReference type="EMBL" id="BAOP01000014">
    <property type="protein sequence ID" value="GAC80052.1"/>
    <property type="molecule type" value="Genomic_DNA"/>
</dbReference>
<dbReference type="InterPro" id="IPR036640">
    <property type="entry name" value="ABC1_TM_sf"/>
</dbReference>
<dbReference type="InterPro" id="IPR017871">
    <property type="entry name" value="ABC_transporter-like_CS"/>
</dbReference>
<comment type="similarity">
    <text evidence="9">Belongs to the ABC transporter superfamily. Siderophore-Fe(3+) uptake transporter (SIUT) (TC 3.A.1.21) family.</text>
</comment>